<comment type="caution">
    <text evidence="2">The sequence shown here is derived from an EMBL/GenBank/DDBJ whole genome shotgun (WGS) entry which is preliminary data.</text>
</comment>
<dbReference type="AlphaFoldDB" id="A0A370DM80"/>
<dbReference type="InterPro" id="IPR013766">
    <property type="entry name" value="Thioredoxin_domain"/>
</dbReference>
<dbReference type="GO" id="GO:0016209">
    <property type="term" value="F:antioxidant activity"/>
    <property type="evidence" value="ECO:0007669"/>
    <property type="project" value="InterPro"/>
</dbReference>
<dbReference type="PROSITE" id="PS51352">
    <property type="entry name" value="THIOREDOXIN_2"/>
    <property type="match status" value="1"/>
</dbReference>
<sequence>MSIYVMRIVTGQQAPDFNLTDISNIEFKLERLKGKRYLLTFYRFASCPFCNLRLHNIIKEVEKGSYGDDFEVVAVFDSSLENLQKFATKHQSPFPILADEDNSIHRLYQVEHSISGVFKGMLFRFPGLMLSMFKGYIPWRIKGDMTAMPADFLIDEKGIVQTAYYGDDEGDHIPLHEVKQFAQKRGELDADLLEV</sequence>
<dbReference type="Proteomes" id="UP000254266">
    <property type="component" value="Unassembled WGS sequence"/>
</dbReference>
<dbReference type="InterPro" id="IPR000866">
    <property type="entry name" value="AhpC/TSA"/>
</dbReference>
<protein>
    <recommendedName>
        <fullName evidence="1">Thioredoxin domain-containing protein</fullName>
    </recommendedName>
</protein>
<dbReference type="InterPro" id="IPR036249">
    <property type="entry name" value="Thioredoxin-like_sf"/>
</dbReference>
<dbReference type="InterPro" id="IPR050553">
    <property type="entry name" value="Thioredoxin_ResA/DsbE_sf"/>
</dbReference>
<keyword evidence="3" id="KW-1185">Reference proteome</keyword>
<reference evidence="2 3" key="1">
    <citation type="journal article" date="2018" name="ISME J.">
        <title>Endosymbiont genomes yield clues of tubeworm success.</title>
        <authorList>
            <person name="Li Y."/>
            <person name="Liles M.R."/>
            <person name="Halanych K.M."/>
        </authorList>
    </citation>
    <scope>NUCLEOTIDE SEQUENCE [LARGE SCALE GENOMIC DNA]</scope>
    <source>
        <strain evidence="2">A1464</strain>
    </source>
</reference>
<name>A0A370DM80_9GAMM</name>
<dbReference type="GO" id="GO:0016491">
    <property type="term" value="F:oxidoreductase activity"/>
    <property type="evidence" value="ECO:0007669"/>
    <property type="project" value="InterPro"/>
</dbReference>
<evidence type="ECO:0000259" key="1">
    <source>
        <dbReference type="PROSITE" id="PS51352"/>
    </source>
</evidence>
<dbReference type="PANTHER" id="PTHR42852">
    <property type="entry name" value="THIOL:DISULFIDE INTERCHANGE PROTEIN DSBE"/>
    <property type="match status" value="1"/>
</dbReference>
<accession>A0A370DM80</accession>
<organism evidence="2 3">
    <name type="scientific">endosymbiont of Galathealinum brachiosum</name>
    <dbReference type="NCBI Taxonomy" id="2200906"/>
    <lineage>
        <taxon>Bacteria</taxon>
        <taxon>Pseudomonadati</taxon>
        <taxon>Pseudomonadota</taxon>
        <taxon>Gammaproteobacteria</taxon>
        <taxon>sulfur-oxidizing symbionts</taxon>
    </lineage>
</organism>
<evidence type="ECO:0000313" key="2">
    <source>
        <dbReference type="EMBL" id="RDH85680.1"/>
    </source>
</evidence>
<dbReference type="EMBL" id="QFXC01000003">
    <property type="protein sequence ID" value="RDH85680.1"/>
    <property type="molecule type" value="Genomic_DNA"/>
</dbReference>
<dbReference type="Gene3D" id="3.40.30.10">
    <property type="entry name" value="Glutaredoxin"/>
    <property type="match status" value="1"/>
</dbReference>
<feature type="domain" description="Thioredoxin" evidence="1">
    <location>
        <begin position="8"/>
        <end position="187"/>
    </location>
</feature>
<proteinExistence type="predicted"/>
<dbReference type="Pfam" id="PF00578">
    <property type="entry name" value="AhpC-TSA"/>
    <property type="match status" value="1"/>
</dbReference>
<dbReference type="SUPFAM" id="SSF52833">
    <property type="entry name" value="Thioredoxin-like"/>
    <property type="match status" value="1"/>
</dbReference>
<evidence type="ECO:0000313" key="3">
    <source>
        <dbReference type="Proteomes" id="UP000254266"/>
    </source>
</evidence>
<dbReference type="PANTHER" id="PTHR42852:SF17">
    <property type="entry name" value="THIOREDOXIN-LIKE PROTEIN HI_1115"/>
    <property type="match status" value="1"/>
</dbReference>
<gene>
    <name evidence="2" type="ORF">DIZ80_01770</name>
</gene>